<evidence type="ECO:0000313" key="1">
    <source>
        <dbReference type="EMBL" id="CAG8715969.1"/>
    </source>
</evidence>
<dbReference type="Proteomes" id="UP000789405">
    <property type="component" value="Unassembled WGS sequence"/>
</dbReference>
<reference evidence="1" key="1">
    <citation type="submission" date="2021-06" db="EMBL/GenBank/DDBJ databases">
        <authorList>
            <person name="Kallberg Y."/>
            <person name="Tangrot J."/>
            <person name="Rosling A."/>
        </authorList>
    </citation>
    <scope>NUCLEOTIDE SEQUENCE</scope>
    <source>
        <strain evidence="1">MA453B</strain>
    </source>
</reference>
<proteinExistence type="predicted"/>
<name>A0A9N9NAN9_9GLOM</name>
<evidence type="ECO:0000313" key="2">
    <source>
        <dbReference type="Proteomes" id="UP000789405"/>
    </source>
</evidence>
<protein>
    <submittedName>
        <fullName evidence="1">3279_t:CDS:1</fullName>
    </submittedName>
</protein>
<organism evidence="1 2">
    <name type="scientific">Dentiscutata erythropus</name>
    <dbReference type="NCBI Taxonomy" id="1348616"/>
    <lineage>
        <taxon>Eukaryota</taxon>
        <taxon>Fungi</taxon>
        <taxon>Fungi incertae sedis</taxon>
        <taxon>Mucoromycota</taxon>
        <taxon>Glomeromycotina</taxon>
        <taxon>Glomeromycetes</taxon>
        <taxon>Diversisporales</taxon>
        <taxon>Gigasporaceae</taxon>
        <taxon>Dentiscutata</taxon>
    </lineage>
</organism>
<feature type="non-terminal residue" evidence="1">
    <location>
        <position position="1"/>
    </location>
</feature>
<sequence length="52" mass="5804">ENELKNKYNKSMLAPSPLGTGIAKVTIGRMMKEMSKRKTNLDCIVEGFLGIF</sequence>
<dbReference type="EMBL" id="CAJVPY010010151">
    <property type="protein sequence ID" value="CAG8715969.1"/>
    <property type="molecule type" value="Genomic_DNA"/>
</dbReference>
<comment type="caution">
    <text evidence="1">The sequence shown here is derived from an EMBL/GenBank/DDBJ whole genome shotgun (WGS) entry which is preliminary data.</text>
</comment>
<accession>A0A9N9NAN9</accession>
<gene>
    <name evidence="1" type="ORF">DERYTH_LOCUS13942</name>
</gene>
<keyword evidence="2" id="KW-1185">Reference proteome</keyword>
<dbReference type="AlphaFoldDB" id="A0A9N9NAN9"/>